<gene>
    <name evidence="3" type="ORF">G5V65_06195</name>
</gene>
<dbReference type="CDD" id="cd15488">
    <property type="entry name" value="Tm-1-like"/>
    <property type="match status" value="1"/>
</dbReference>
<dbReference type="Gene3D" id="3.40.50.12020">
    <property type="entry name" value="Uncharacterised protein family UPF0261, NN domain"/>
    <property type="match status" value="1"/>
</dbReference>
<evidence type="ECO:0000259" key="2">
    <source>
        <dbReference type="Pfam" id="PF23189"/>
    </source>
</evidence>
<reference evidence="3 4" key="1">
    <citation type="submission" date="2020-02" db="EMBL/GenBank/DDBJ databases">
        <title>Rhodobacter translucens sp. nov., a novel bacterium isolated from activated sludge.</title>
        <authorList>
            <person name="Liu J."/>
        </authorList>
    </citation>
    <scope>NUCLEOTIDE SEQUENCE [LARGE SCALE GENOMIC DNA]</scope>
    <source>
        <strain evidence="3 4">HX-7-19</strain>
    </source>
</reference>
<evidence type="ECO:0000313" key="3">
    <source>
        <dbReference type="EMBL" id="NGQ90481.1"/>
    </source>
</evidence>
<dbReference type="RefSeq" id="WP_165047963.1">
    <property type="nucleotide sequence ID" value="NZ_JAALFE010000004.1"/>
</dbReference>
<dbReference type="Pfam" id="PF06792">
    <property type="entry name" value="UPF0261"/>
    <property type="match status" value="1"/>
</dbReference>
<dbReference type="Proteomes" id="UP000474758">
    <property type="component" value="Unassembled WGS sequence"/>
</dbReference>
<protein>
    <submittedName>
        <fullName evidence="3">UPF0261 family protein</fullName>
    </submittedName>
</protein>
<dbReference type="Gene3D" id="3.40.50.12030">
    <property type="entry name" value="Uncharacterised protein family UPF0261, NC domain"/>
    <property type="match status" value="1"/>
</dbReference>
<dbReference type="PIRSF" id="PIRSF033271">
    <property type="entry name" value="UCP033271"/>
    <property type="match status" value="1"/>
</dbReference>
<evidence type="ECO:0000313" key="4">
    <source>
        <dbReference type="Proteomes" id="UP000474758"/>
    </source>
</evidence>
<organism evidence="3 4">
    <name type="scientific">Paragemmobacter kunshanensis</name>
    <dbReference type="NCBI Taxonomy" id="2583234"/>
    <lineage>
        <taxon>Bacteria</taxon>
        <taxon>Pseudomonadati</taxon>
        <taxon>Pseudomonadota</taxon>
        <taxon>Alphaproteobacteria</taxon>
        <taxon>Rhodobacterales</taxon>
        <taxon>Paracoccaceae</taxon>
        <taxon>Paragemmobacter</taxon>
    </lineage>
</organism>
<dbReference type="Pfam" id="PF23189">
    <property type="entry name" value="UPF0261_C"/>
    <property type="match status" value="1"/>
</dbReference>
<dbReference type="NCBIfam" id="NF002674">
    <property type="entry name" value="PRK02399.1-2"/>
    <property type="match status" value="1"/>
</dbReference>
<sequence>MAADRTILVAGTWDTKNDELAYMADVIRAQGGRVITMDVSVLGDPATPADISKHQVAEAAGSSIAAAIAAGDENTAMQIMAAGSARLAARLHAEGRIHGVIVLGGTMGTDLALDLCSALPLGVPKYVVSTVSFSPMIPPERLPADIQMILWAGGLYGLNAICKASLSQAAGAVLGAARAVEPPRRDRPMIGMTSFGKTVLRYMVSLKPALEARGFEVAVFHATGMGGRAFESLAAEGAFAAVLDLAPQEVGNHLFGSAISAGPDRMTAAGARGLPQIVSIGCYDLVDLVGWHPLPDRFAENPFHAHNRLLSSVVLDAEQRRAMARQIMAKLSGAKAETVFLLPLHGGNEWDRPGGPLQDAAGLAAFVDEIRKCCAPNVSLVELDAHINDPAFSDAALAIVDRWIAGGLLPRA</sequence>
<proteinExistence type="predicted"/>
<dbReference type="AlphaFoldDB" id="A0A6M1U8P5"/>
<dbReference type="InterPro" id="IPR056778">
    <property type="entry name" value="UPF0261_C"/>
</dbReference>
<comment type="caution">
    <text evidence="3">The sequence shown here is derived from an EMBL/GenBank/DDBJ whole genome shotgun (WGS) entry which is preliminary data.</text>
</comment>
<dbReference type="InterPro" id="IPR044122">
    <property type="entry name" value="UPF0261_N"/>
</dbReference>
<dbReference type="EMBL" id="JAALFE010000004">
    <property type="protein sequence ID" value="NGQ90481.1"/>
    <property type="molecule type" value="Genomic_DNA"/>
</dbReference>
<dbReference type="InterPro" id="IPR008322">
    <property type="entry name" value="UPF0261"/>
</dbReference>
<keyword evidence="4" id="KW-1185">Reference proteome</keyword>
<dbReference type="PANTHER" id="PTHR31862">
    <property type="entry name" value="UPF0261 DOMAIN PROTEIN (AFU_ORTHOLOGUE AFUA_1G10120)"/>
    <property type="match status" value="1"/>
</dbReference>
<feature type="domain" description="UPF0261" evidence="1">
    <location>
        <begin position="6"/>
        <end position="180"/>
    </location>
</feature>
<evidence type="ECO:0000259" key="1">
    <source>
        <dbReference type="Pfam" id="PF06792"/>
    </source>
</evidence>
<accession>A0A6M1U8P5</accession>
<dbReference type="NCBIfam" id="NF002676">
    <property type="entry name" value="PRK02399.1-4"/>
    <property type="match status" value="1"/>
</dbReference>
<feature type="domain" description="UPF0261" evidence="2">
    <location>
        <begin position="187"/>
        <end position="403"/>
    </location>
</feature>
<dbReference type="InterPro" id="IPR051353">
    <property type="entry name" value="Tobamovirus_resist_UPF0261"/>
</dbReference>
<name>A0A6M1U8P5_9RHOB</name>
<dbReference type="PANTHER" id="PTHR31862:SF1">
    <property type="entry name" value="UPF0261 DOMAIN PROTEIN (AFU_ORTHOLOGUE AFUA_1G10120)"/>
    <property type="match status" value="1"/>
</dbReference>